<dbReference type="EMBL" id="JARKIE010000102">
    <property type="protein sequence ID" value="KAJ7685820.1"/>
    <property type="molecule type" value="Genomic_DNA"/>
</dbReference>
<keyword evidence="3" id="KW-1185">Reference proteome</keyword>
<dbReference type="AlphaFoldDB" id="A0AAD7GFM5"/>
<organism evidence="2 3">
    <name type="scientific">Mycena rosella</name>
    <name type="common">Pink bonnet</name>
    <name type="synonym">Agaricus rosellus</name>
    <dbReference type="NCBI Taxonomy" id="1033263"/>
    <lineage>
        <taxon>Eukaryota</taxon>
        <taxon>Fungi</taxon>
        <taxon>Dikarya</taxon>
        <taxon>Basidiomycota</taxon>
        <taxon>Agaricomycotina</taxon>
        <taxon>Agaricomycetes</taxon>
        <taxon>Agaricomycetidae</taxon>
        <taxon>Agaricales</taxon>
        <taxon>Marasmiineae</taxon>
        <taxon>Mycenaceae</taxon>
        <taxon>Mycena</taxon>
    </lineage>
</organism>
<comment type="caution">
    <text evidence="2">The sequence shown here is derived from an EMBL/GenBank/DDBJ whole genome shotgun (WGS) entry which is preliminary data.</text>
</comment>
<name>A0AAD7GFM5_MYCRO</name>
<protein>
    <submittedName>
        <fullName evidence="2">Uncharacterized protein</fullName>
    </submittedName>
</protein>
<evidence type="ECO:0000256" key="1">
    <source>
        <dbReference type="SAM" id="MobiDB-lite"/>
    </source>
</evidence>
<gene>
    <name evidence="2" type="ORF">B0H17DRAFT_1204652</name>
</gene>
<proteinExistence type="predicted"/>
<sequence>MGIITTRNGHHHHPPPPRGGANVTTLALEKFQLAPKGNLPASVLQGKMLLDKTTTAYAAFYARVSNDPGGTTLDESASNQVLQVADMHSKAFSTTGIALARSLPILDRYGHYLSACLDGVEIGLDAIAVFAQLALKFPRGALALILDGLATNLRVPLTELSALGCFFPILGPLR</sequence>
<reference evidence="2" key="1">
    <citation type="submission" date="2023-03" db="EMBL/GenBank/DDBJ databases">
        <title>Massive genome expansion in bonnet fungi (Mycena s.s.) driven by repeated elements and novel gene families across ecological guilds.</title>
        <authorList>
            <consortium name="Lawrence Berkeley National Laboratory"/>
            <person name="Harder C.B."/>
            <person name="Miyauchi S."/>
            <person name="Viragh M."/>
            <person name="Kuo A."/>
            <person name="Thoen E."/>
            <person name="Andreopoulos B."/>
            <person name="Lu D."/>
            <person name="Skrede I."/>
            <person name="Drula E."/>
            <person name="Henrissat B."/>
            <person name="Morin E."/>
            <person name="Kohler A."/>
            <person name="Barry K."/>
            <person name="LaButti K."/>
            <person name="Morin E."/>
            <person name="Salamov A."/>
            <person name="Lipzen A."/>
            <person name="Mereny Z."/>
            <person name="Hegedus B."/>
            <person name="Baldrian P."/>
            <person name="Stursova M."/>
            <person name="Weitz H."/>
            <person name="Taylor A."/>
            <person name="Grigoriev I.V."/>
            <person name="Nagy L.G."/>
            <person name="Martin F."/>
            <person name="Kauserud H."/>
        </authorList>
    </citation>
    <scope>NUCLEOTIDE SEQUENCE</scope>
    <source>
        <strain evidence="2">CBHHK067</strain>
    </source>
</reference>
<evidence type="ECO:0000313" key="3">
    <source>
        <dbReference type="Proteomes" id="UP001221757"/>
    </source>
</evidence>
<evidence type="ECO:0000313" key="2">
    <source>
        <dbReference type="EMBL" id="KAJ7685820.1"/>
    </source>
</evidence>
<feature type="region of interest" description="Disordered" evidence="1">
    <location>
        <begin position="1"/>
        <end position="21"/>
    </location>
</feature>
<accession>A0AAD7GFM5</accession>
<dbReference type="Proteomes" id="UP001221757">
    <property type="component" value="Unassembled WGS sequence"/>
</dbReference>